<dbReference type="PANTHER" id="PTHR43096">
    <property type="entry name" value="DNAJ HOMOLOG 1, MITOCHONDRIAL-RELATED"/>
    <property type="match status" value="1"/>
</dbReference>
<feature type="compositionally biased region" description="Polar residues" evidence="2">
    <location>
        <begin position="274"/>
        <end position="293"/>
    </location>
</feature>
<dbReference type="PROSITE" id="PS00636">
    <property type="entry name" value="DNAJ_1"/>
    <property type="match status" value="1"/>
</dbReference>
<keyword evidence="1" id="KW-0143">Chaperone</keyword>
<feature type="region of interest" description="Disordered" evidence="2">
    <location>
        <begin position="333"/>
        <end position="494"/>
    </location>
</feature>
<dbReference type="CDD" id="cd06257">
    <property type="entry name" value="DnaJ"/>
    <property type="match status" value="1"/>
</dbReference>
<feature type="region of interest" description="Disordered" evidence="2">
    <location>
        <begin position="507"/>
        <end position="701"/>
    </location>
</feature>
<dbReference type="Pfam" id="PF00226">
    <property type="entry name" value="DnaJ"/>
    <property type="match status" value="1"/>
</dbReference>
<dbReference type="PRINTS" id="PR00625">
    <property type="entry name" value="JDOMAIN"/>
</dbReference>
<feature type="compositionally biased region" description="Polar residues" evidence="2">
    <location>
        <begin position="175"/>
        <end position="190"/>
    </location>
</feature>
<feature type="region of interest" description="Disordered" evidence="2">
    <location>
        <begin position="140"/>
        <end position="196"/>
    </location>
</feature>
<keyword evidence="5" id="KW-1185">Reference proteome</keyword>
<dbReference type="SMART" id="SM00271">
    <property type="entry name" value="DnaJ"/>
    <property type="match status" value="1"/>
</dbReference>
<name>A0ABR4DDV4_9PEZI</name>
<dbReference type="PANTHER" id="PTHR43096:SF52">
    <property type="entry name" value="DNAJ HOMOLOG 1, MITOCHONDRIAL-RELATED"/>
    <property type="match status" value="1"/>
</dbReference>
<evidence type="ECO:0000313" key="5">
    <source>
        <dbReference type="Proteomes" id="UP001600064"/>
    </source>
</evidence>
<feature type="compositionally biased region" description="Polar residues" evidence="2">
    <location>
        <begin position="599"/>
        <end position="620"/>
    </location>
</feature>
<feature type="compositionally biased region" description="Polar residues" evidence="2">
    <location>
        <begin position="507"/>
        <end position="523"/>
    </location>
</feature>
<feature type="compositionally biased region" description="Basic and acidic residues" evidence="2">
    <location>
        <begin position="341"/>
        <end position="479"/>
    </location>
</feature>
<organism evidence="4 5">
    <name type="scientific">Remersonia thermophila</name>
    <dbReference type="NCBI Taxonomy" id="72144"/>
    <lineage>
        <taxon>Eukaryota</taxon>
        <taxon>Fungi</taxon>
        <taxon>Dikarya</taxon>
        <taxon>Ascomycota</taxon>
        <taxon>Pezizomycotina</taxon>
        <taxon>Sordariomycetes</taxon>
        <taxon>Sordariomycetidae</taxon>
        <taxon>Sordariales</taxon>
        <taxon>Sordariales incertae sedis</taxon>
        <taxon>Remersonia</taxon>
    </lineage>
</organism>
<dbReference type="EMBL" id="JAZGUE010000003">
    <property type="protein sequence ID" value="KAL2268494.1"/>
    <property type="molecule type" value="Genomic_DNA"/>
</dbReference>
<dbReference type="Gene3D" id="1.10.287.110">
    <property type="entry name" value="DnaJ domain"/>
    <property type="match status" value="1"/>
</dbReference>
<sequence>MILWLACVLAEEQRPCRHFKVATSRRQRRLLGAGGRSPGTPHQRRVHPIYRAYPLLDFLLLPHTPSPLAVIAAQQPPTQTTAHFYHCIPSPPCAAGRKSPAGLSFHYHTRLVAVSTVNVDHCCLPAGRRLDDADADNDGYLPLLHPRNPPPSSTPHDRFILNTSPPGAGTRREPASTNHSSHQTTMTSTLPPDPWKALGVERTADKAEIRSAYKKLVLKCHPDKIQDPALKALKASEFQKVQQAYELLNDDVERTKYEQKLRLAEMQRAKAQEVKTTPNISVPRSSSKYSTATYDVPSPERPKHKSSSSSEKLHAYYAATPKRSQEEIITSIRITPVYEEPGEKPEKPEKTARRTASYEKSSRRDEERREERRRRKEEEELEREKEKEREREKEKERKAEKKRLEKERERERDKDRRRASEDKRRPYLEEYHDKFEKVIQEDEKYVTGKSEKKKSPSKKHDETRERERDRERRDRDKSSSHRAKSPHVGTEKHEEIFESVKDYIAKSGSSLPTTSVPLYWTQSPKDRDPPAVPTPPPVDLEDDVPRHVSSRHRRASNEAARSREKLKEYDGADASPKARPIPNLSRAYTAAPTIPESPPRSSRTQPDVYTIPSLSRNQTWGPGMTSDYEFDFELDEEHDRRRHRGSHSHSRRHRSPSGHRYKSSSKLDPTLYPYGESPTSRRSYTVPTEGLNPYSRSPTSYRDAHGFRVKVSKDYTEGDVVYSRYEEPLYYHPEGYVGAA</sequence>
<feature type="compositionally biased region" description="Basic residues" evidence="2">
    <location>
        <begin position="640"/>
        <end position="663"/>
    </location>
</feature>
<dbReference type="PROSITE" id="PS50076">
    <property type="entry name" value="DNAJ_2"/>
    <property type="match status" value="1"/>
</dbReference>
<proteinExistence type="predicted"/>
<dbReference type="RefSeq" id="XP_070867218.1">
    <property type="nucleotide sequence ID" value="XM_071009708.1"/>
</dbReference>
<dbReference type="SUPFAM" id="SSF46565">
    <property type="entry name" value="Chaperone J-domain"/>
    <property type="match status" value="1"/>
</dbReference>
<evidence type="ECO:0000256" key="2">
    <source>
        <dbReference type="SAM" id="MobiDB-lite"/>
    </source>
</evidence>
<reference evidence="4 5" key="1">
    <citation type="journal article" date="2024" name="Commun. Biol.">
        <title>Comparative genomic analysis of thermophilic fungi reveals convergent evolutionary adaptations and gene losses.</title>
        <authorList>
            <person name="Steindorff A.S."/>
            <person name="Aguilar-Pontes M.V."/>
            <person name="Robinson A.J."/>
            <person name="Andreopoulos B."/>
            <person name="LaButti K."/>
            <person name="Kuo A."/>
            <person name="Mondo S."/>
            <person name="Riley R."/>
            <person name="Otillar R."/>
            <person name="Haridas S."/>
            <person name="Lipzen A."/>
            <person name="Grimwood J."/>
            <person name="Schmutz J."/>
            <person name="Clum A."/>
            <person name="Reid I.D."/>
            <person name="Moisan M.C."/>
            <person name="Butler G."/>
            <person name="Nguyen T.T.M."/>
            <person name="Dewar K."/>
            <person name="Conant G."/>
            <person name="Drula E."/>
            <person name="Henrissat B."/>
            <person name="Hansel C."/>
            <person name="Singer S."/>
            <person name="Hutchinson M.I."/>
            <person name="de Vries R.P."/>
            <person name="Natvig D.O."/>
            <person name="Powell A.J."/>
            <person name="Tsang A."/>
            <person name="Grigoriev I.V."/>
        </authorList>
    </citation>
    <scope>NUCLEOTIDE SEQUENCE [LARGE SCALE GENOMIC DNA]</scope>
    <source>
        <strain evidence="4 5">ATCC 22073</strain>
    </source>
</reference>
<dbReference type="GeneID" id="98124352"/>
<feature type="compositionally biased region" description="Polar residues" evidence="2">
    <location>
        <begin position="677"/>
        <end position="686"/>
    </location>
</feature>
<feature type="compositionally biased region" description="Basic and acidic residues" evidence="2">
    <location>
        <begin position="560"/>
        <end position="570"/>
    </location>
</feature>
<feature type="domain" description="J" evidence="3">
    <location>
        <begin position="193"/>
        <end position="261"/>
    </location>
</feature>
<evidence type="ECO:0000313" key="4">
    <source>
        <dbReference type="EMBL" id="KAL2268494.1"/>
    </source>
</evidence>
<dbReference type="InterPro" id="IPR036869">
    <property type="entry name" value="J_dom_sf"/>
</dbReference>
<evidence type="ECO:0000259" key="3">
    <source>
        <dbReference type="PROSITE" id="PS50076"/>
    </source>
</evidence>
<dbReference type="InterPro" id="IPR001623">
    <property type="entry name" value="DnaJ_domain"/>
</dbReference>
<dbReference type="InterPro" id="IPR018253">
    <property type="entry name" value="DnaJ_domain_CS"/>
</dbReference>
<evidence type="ECO:0000256" key="1">
    <source>
        <dbReference type="ARBA" id="ARBA00023186"/>
    </source>
</evidence>
<gene>
    <name evidence="4" type="ORF">VTJ83DRAFT_3340</name>
</gene>
<comment type="caution">
    <text evidence="4">The sequence shown here is derived from an EMBL/GenBank/DDBJ whole genome shotgun (WGS) entry which is preliminary data.</text>
</comment>
<protein>
    <recommendedName>
        <fullName evidence="3">J domain-containing protein</fullName>
    </recommendedName>
</protein>
<dbReference type="Proteomes" id="UP001600064">
    <property type="component" value="Unassembled WGS sequence"/>
</dbReference>
<accession>A0ABR4DDV4</accession>
<feature type="region of interest" description="Disordered" evidence="2">
    <location>
        <begin position="269"/>
        <end position="311"/>
    </location>
</feature>